<dbReference type="EMBL" id="RAPN01000001">
    <property type="protein sequence ID" value="RKD91663.1"/>
    <property type="molecule type" value="Genomic_DNA"/>
</dbReference>
<dbReference type="InterPro" id="IPR036249">
    <property type="entry name" value="Thioredoxin-like_sf"/>
</dbReference>
<keyword evidence="7" id="KW-1185">Reference proteome</keyword>
<dbReference type="AlphaFoldDB" id="A0A419W864"/>
<dbReference type="Pfam" id="PF08534">
    <property type="entry name" value="Redoxin"/>
    <property type="match status" value="1"/>
</dbReference>
<accession>A0A419W864</accession>
<dbReference type="RefSeq" id="WP_120272941.1">
    <property type="nucleotide sequence ID" value="NZ_RAPN01000001.1"/>
</dbReference>
<dbReference type="PANTHER" id="PTHR42852:SF6">
    <property type="entry name" value="THIOL:DISULFIDE INTERCHANGE PROTEIN DSBE"/>
    <property type="match status" value="1"/>
</dbReference>
<dbReference type="InterPro" id="IPR050553">
    <property type="entry name" value="Thioredoxin_ResA/DsbE_sf"/>
</dbReference>
<protein>
    <submittedName>
        <fullName evidence="6">Thiol-disulfide isomerase/thioredoxin</fullName>
    </submittedName>
</protein>
<evidence type="ECO:0000259" key="5">
    <source>
        <dbReference type="PROSITE" id="PS51352"/>
    </source>
</evidence>
<dbReference type="PANTHER" id="PTHR42852">
    <property type="entry name" value="THIOL:DISULFIDE INTERCHANGE PROTEIN DSBE"/>
    <property type="match status" value="1"/>
</dbReference>
<feature type="domain" description="Thioredoxin" evidence="5">
    <location>
        <begin position="614"/>
        <end position="759"/>
    </location>
</feature>
<evidence type="ECO:0000256" key="2">
    <source>
        <dbReference type="ARBA" id="ARBA00022748"/>
    </source>
</evidence>
<dbReference type="SUPFAM" id="SSF52833">
    <property type="entry name" value="Thioredoxin-like"/>
    <property type="match status" value="1"/>
</dbReference>
<keyword evidence="6" id="KW-0413">Isomerase</keyword>
<dbReference type="GO" id="GO:0030313">
    <property type="term" value="C:cell envelope"/>
    <property type="evidence" value="ECO:0007669"/>
    <property type="project" value="UniProtKB-SubCell"/>
</dbReference>
<evidence type="ECO:0000256" key="3">
    <source>
        <dbReference type="ARBA" id="ARBA00023157"/>
    </source>
</evidence>
<comment type="caution">
    <text evidence="6">The sequence shown here is derived from an EMBL/GenBank/DDBJ whole genome shotgun (WGS) entry which is preliminary data.</text>
</comment>
<keyword evidence="4" id="KW-0676">Redox-active center</keyword>
<dbReference type="Proteomes" id="UP000283387">
    <property type="component" value="Unassembled WGS sequence"/>
</dbReference>
<sequence length="759" mass="88534">MKKTIMPLIILCFSLSTTLGQSIRLNLGDEFSYRHSTFSHKDNQNPADEEITQTESFDCQQVNFKVTEVLPHHYKLTAHCETVQHYDRSKNESNEQWKTGQNYDKPLKNQYTTFYSPDYDAEFILTDKGEIKETVILTQVSLDKDHKNNVPDSILVRLFEGAINGFFFNHSKKLKRGQTIIINEQECTVEEIVNNQLVLTSTSNGRQIQSQLKYDLNKGLLLERNSYEDSHGKNEKSVRYPAPGEREEITYKTDERRIVSTRLIVDNHKPFQCRFRSNDCEKDTVFTTTNVRIRGKIKNPRGNGDVAIHFNENAPSAYYRNMIISKVAEDNTFELRFHLDQPREVSFRQREVSSIYLAPGDDVYIEVDLDAFDETITATGIGSDKLNHCFQKFRFDEEEKSSIRRMQKDRERNCKELSPQEYKNYYLDLLEKRQAYLNSHCKWILPEQYLAEYWETQTTIVSILSSYPDNQKYYRKQAGKQPFEIDKNVFFDSAFYSLIHPDNDLIAFYDNYDHFIREYVFFFLDKKLDAITGKGAVITVNNFFDNLYYSNYGFSNSFFTGTTQHVLKYQTVCDALKQANWDCFVDLYKQFIAEYPDAPRTDLLTEAYHKAEKVAPGQFAYNFELSDFEGNKVKLSDFKGKVVYIDFWATSCGPCVGSIKKYGLEMQEAFKDTDVVLLYVALENDVERPKKLMSEQGIEGVHLIAKGKEESLIREKYFFNAIPRYYLIDKEGRIVEKDAPDPYQIVKDHSLLLSALEPQ</sequence>
<dbReference type="PROSITE" id="PS51352">
    <property type="entry name" value="THIOREDOXIN_2"/>
    <property type="match status" value="1"/>
</dbReference>
<dbReference type="GO" id="GO:0016491">
    <property type="term" value="F:oxidoreductase activity"/>
    <property type="evidence" value="ECO:0007669"/>
    <property type="project" value="InterPro"/>
</dbReference>
<evidence type="ECO:0000256" key="1">
    <source>
        <dbReference type="ARBA" id="ARBA00004196"/>
    </source>
</evidence>
<dbReference type="CDD" id="cd02966">
    <property type="entry name" value="TlpA_like_family"/>
    <property type="match status" value="1"/>
</dbReference>
<name>A0A419W864_9BACT</name>
<dbReference type="GO" id="GO:0016853">
    <property type="term" value="F:isomerase activity"/>
    <property type="evidence" value="ECO:0007669"/>
    <property type="project" value="UniProtKB-KW"/>
</dbReference>
<evidence type="ECO:0000256" key="4">
    <source>
        <dbReference type="ARBA" id="ARBA00023284"/>
    </source>
</evidence>
<comment type="subcellular location">
    <subcellularLocation>
        <location evidence="1">Cell envelope</location>
    </subcellularLocation>
</comment>
<dbReference type="OrthoDB" id="736810at2"/>
<keyword evidence="3" id="KW-1015">Disulfide bond</keyword>
<reference evidence="6 7" key="1">
    <citation type="submission" date="2018-09" db="EMBL/GenBank/DDBJ databases">
        <title>Genomic Encyclopedia of Archaeal and Bacterial Type Strains, Phase II (KMG-II): from individual species to whole genera.</title>
        <authorList>
            <person name="Goeker M."/>
        </authorList>
    </citation>
    <scope>NUCLEOTIDE SEQUENCE [LARGE SCALE GENOMIC DNA]</scope>
    <source>
        <strain evidence="6 7">DSM 27148</strain>
    </source>
</reference>
<dbReference type="Gene3D" id="3.40.30.10">
    <property type="entry name" value="Glutaredoxin"/>
    <property type="match status" value="1"/>
</dbReference>
<dbReference type="InterPro" id="IPR013740">
    <property type="entry name" value="Redoxin"/>
</dbReference>
<proteinExistence type="predicted"/>
<organism evidence="6 7">
    <name type="scientific">Mangrovibacterium diazotrophicum</name>
    <dbReference type="NCBI Taxonomy" id="1261403"/>
    <lineage>
        <taxon>Bacteria</taxon>
        <taxon>Pseudomonadati</taxon>
        <taxon>Bacteroidota</taxon>
        <taxon>Bacteroidia</taxon>
        <taxon>Marinilabiliales</taxon>
        <taxon>Prolixibacteraceae</taxon>
        <taxon>Mangrovibacterium</taxon>
    </lineage>
</organism>
<keyword evidence="2" id="KW-0201">Cytochrome c-type biogenesis</keyword>
<dbReference type="GO" id="GO:0017004">
    <property type="term" value="P:cytochrome complex assembly"/>
    <property type="evidence" value="ECO:0007669"/>
    <property type="project" value="UniProtKB-KW"/>
</dbReference>
<dbReference type="InterPro" id="IPR013766">
    <property type="entry name" value="Thioredoxin_domain"/>
</dbReference>
<gene>
    <name evidence="6" type="ORF">BC643_2025</name>
</gene>
<evidence type="ECO:0000313" key="6">
    <source>
        <dbReference type="EMBL" id="RKD91663.1"/>
    </source>
</evidence>
<evidence type="ECO:0000313" key="7">
    <source>
        <dbReference type="Proteomes" id="UP000283387"/>
    </source>
</evidence>